<feature type="compositionally biased region" description="Basic and acidic residues" evidence="1">
    <location>
        <begin position="7"/>
        <end position="19"/>
    </location>
</feature>
<protein>
    <submittedName>
        <fullName evidence="4">2TM domain-containing protein</fullName>
    </submittedName>
</protein>
<dbReference type="STRING" id="673521.SAMN05660991_01965"/>
<gene>
    <name evidence="4" type="ORF">SAMN05660991_01965</name>
</gene>
<evidence type="ECO:0000256" key="1">
    <source>
        <dbReference type="SAM" id="MobiDB-lite"/>
    </source>
</evidence>
<sequence length="113" mass="12711">MSVHDPSTPDDRPVPDRPPSEPPADLRTAAVRRLRAKREFAEHLIAYVGVNGLLWTVWLVVGLTADAWFPWPLFPMAGWGIGLAFHAWATFGPPSRPISERAIDREMQRLSSR</sequence>
<dbReference type="AlphaFoldDB" id="A0A1H8T1D9"/>
<feature type="domain" description="2TM" evidence="3">
    <location>
        <begin position="30"/>
        <end position="108"/>
    </location>
</feature>
<dbReference type="Proteomes" id="UP000198960">
    <property type="component" value="Unassembled WGS sequence"/>
</dbReference>
<feature type="region of interest" description="Disordered" evidence="1">
    <location>
        <begin position="1"/>
        <end position="26"/>
    </location>
</feature>
<evidence type="ECO:0000313" key="5">
    <source>
        <dbReference type="Proteomes" id="UP000198960"/>
    </source>
</evidence>
<dbReference type="EMBL" id="FOEE01000005">
    <property type="protein sequence ID" value="SEO84323.1"/>
    <property type="molecule type" value="Genomic_DNA"/>
</dbReference>
<organism evidence="4 5">
    <name type="scientific">Trujillonella endophytica</name>
    <dbReference type="NCBI Taxonomy" id="673521"/>
    <lineage>
        <taxon>Bacteria</taxon>
        <taxon>Bacillati</taxon>
        <taxon>Actinomycetota</taxon>
        <taxon>Actinomycetes</taxon>
        <taxon>Geodermatophilales</taxon>
        <taxon>Geodermatophilaceae</taxon>
        <taxon>Trujillonella</taxon>
    </lineage>
</organism>
<keyword evidence="2" id="KW-1133">Transmembrane helix</keyword>
<feature type="transmembrane region" description="Helical" evidence="2">
    <location>
        <begin position="44"/>
        <end position="65"/>
    </location>
</feature>
<keyword evidence="2" id="KW-0812">Transmembrane</keyword>
<proteinExistence type="predicted"/>
<dbReference type="Pfam" id="PF13239">
    <property type="entry name" value="2TM"/>
    <property type="match status" value="1"/>
</dbReference>
<reference evidence="5" key="1">
    <citation type="submission" date="2016-10" db="EMBL/GenBank/DDBJ databases">
        <authorList>
            <person name="Varghese N."/>
            <person name="Submissions S."/>
        </authorList>
    </citation>
    <scope>NUCLEOTIDE SEQUENCE [LARGE SCALE GENOMIC DNA]</scope>
    <source>
        <strain evidence="5">DSM 45413</strain>
    </source>
</reference>
<keyword evidence="5" id="KW-1185">Reference proteome</keyword>
<evidence type="ECO:0000313" key="4">
    <source>
        <dbReference type="EMBL" id="SEO84323.1"/>
    </source>
</evidence>
<accession>A0A1H8T1D9</accession>
<feature type="transmembrane region" description="Helical" evidence="2">
    <location>
        <begin position="71"/>
        <end position="91"/>
    </location>
</feature>
<evidence type="ECO:0000259" key="3">
    <source>
        <dbReference type="Pfam" id="PF13239"/>
    </source>
</evidence>
<keyword evidence="2" id="KW-0472">Membrane</keyword>
<name>A0A1H8T1D9_9ACTN</name>
<evidence type="ECO:0000256" key="2">
    <source>
        <dbReference type="SAM" id="Phobius"/>
    </source>
</evidence>
<dbReference type="InterPro" id="IPR025698">
    <property type="entry name" value="2TM_dom"/>
</dbReference>